<dbReference type="InParanoid" id="A0A0C3C9A9"/>
<keyword evidence="1" id="KW-0472">Membrane</keyword>
<protein>
    <submittedName>
        <fullName evidence="2">Uncharacterized protein</fullName>
    </submittedName>
</protein>
<evidence type="ECO:0000313" key="2">
    <source>
        <dbReference type="EMBL" id="KIM86292.1"/>
    </source>
</evidence>
<gene>
    <name evidence="2" type="ORF">PILCRDRAFT_4805</name>
</gene>
<name>A0A0C3C9A9_PILCF</name>
<keyword evidence="3" id="KW-1185">Reference proteome</keyword>
<dbReference type="EMBL" id="KN832982">
    <property type="protein sequence ID" value="KIM86292.1"/>
    <property type="molecule type" value="Genomic_DNA"/>
</dbReference>
<accession>A0A0C3C9A9</accession>
<reference evidence="2 3" key="1">
    <citation type="submission" date="2014-04" db="EMBL/GenBank/DDBJ databases">
        <authorList>
            <consortium name="DOE Joint Genome Institute"/>
            <person name="Kuo A."/>
            <person name="Tarkka M."/>
            <person name="Buscot F."/>
            <person name="Kohler A."/>
            <person name="Nagy L.G."/>
            <person name="Floudas D."/>
            <person name="Copeland A."/>
            <person name="Barry K.W."/>
            <person name="Cichocki N."/>
            <person name="Veneault-Fourrey C."/>
            <person name="LaButti K."/>
            <person name="Lindquist E.A."/>
            <person name="Lipzen A."/>
            <person name="Lundell T."/>
            <person name="Morin E."/>
            <person name="Murat C."/>
            <person name="Sun H."/>
            <person name="Tunlid A."/>
            <person name="Henrissat B."/>
            <person name="Grigoriev I.V."/>
            <person name="Hibbett D.S."/>
            <person name="Martin F."/>
            <person name="Nordberg H.P."/>
            <person name="Cantor M.N."/>
            <person name="Hua S.X."/>
        </authorList>
    </citation>
    <scope>NUCLEOTIDE SEQUENCE [LARGE SCALE GENOMIC DNA]</scope>
    <source>
        <strain evidence="2 3">F 1598</strain>
    </source>
</reference>
<evidence type="ECO:0000256" key="1">
    <source>
        <dbReference type="SAM" id="Phobius"/>
    </source>
</evidence>
<feature type="transmembrane region" description="Helical" evidence="1">
    <location>
        <begin position="102"/>
        <end position="121"/>
    </location>
</feature>
<dbReference type="HOGENOM" id="CLU_2004769_0_0_1"/>
<keyword evidence="1" id="KW-1133">Transmembrane helix</keyword>
<organism evidence="2 3">
    <name type="scientific">Piloderma croceum (strain F 1598)</name>
    <dbReference type="NCBI Taxonomy" id="765440"/>
    <lineage>
        <taxon>Eukaryota</taxon>
        <taxon>Fungi</taxon>
        <taxon>Dikarya</taxon>
        <taxon>Basidiomycota</taxon>
        <taxon>Agaricomycotina</taxon>
        <taxon>Agaricomycetes</taxon>
        <taxon>Agaricomycetidae</taxon>
        <taxon>Atheliales</taxon>
        <taxon>Atheliaceae</taxon>
        <taxon>Piloderma</taxon>
    </lineage>
</organism>
<dbReference type="AlphaFoldDB" id="A0A0C3C9A9"/>
<keyword evidence="1" id="KW-0812">Transmembrane</keyword>
<evidence type="ECO:0000313" key="3">
    <source>
        <dbReference type="Proteomes" id="UP000054166"/>
    </source>
</evidence>
<sequence length="124" mass="14279">MKKCTRKDGEFDKDLASRKETSFFESKLNHMSAFLSEKTEVCNWVLLSDLCKQSITNAVKEEARAKYDAMLATKMKLCSTMGKWVDDAREWFVRVINKDRTITAYFANMLSGIIWACGVAWKLC</sequence>
<dbReference type="Proteomes" id="UP000054166">
    <property type="component" value="Unassembled WGS sequence"/>
</dbReference>
<proteinExistence type="predicted"/>
<reference evidence="3" key="2">
    <citation type="submission" date="2015-01" db="EMBL/GenBank/DDBJ databases">
        <title>Evolutionary Origins and Diversification of the Mycorrhizal Mutualists.</title>
        <authorList>
            <consortium name="DOE Joint Genome Institute"/>
            <consortium name="Mycorrhizal Genomics Consortium"/>
            <person name="Kohler A."/>
            <person name="Kuo A."/>
            <person name="Nagy L.G."/>
            <person name="Floudas D."/>
            <person name="Copeland A."/>
            <person name="Barry K.W."/>
            <person name="Cichocki N."/>
            <person name="Veneault-Fourrey C."/>
            <person name="LaButti K."/>
            <person name="Lindquist E.A."/>
            <person name="Lipzen A."/>
            <person name="Lundell T."/>
            <person name="Morin E."/>
            <person name="Murat C."/>
            <person name="Riley R."/>
            <person name="Ohm R."/>
            <person name="Sun H."/>
            <person name="Tunlid A."/>
            <person name="Henrissat B."/>
            <person name="Grigoriev I.V."/>
            <person name="Hibbett D.S."/>
            <person name="Martin F."/>
        </authorList>
    </citation>
    <scope>NUCLEOTIDE SEQUENCE [LARGE SCALE GENOMIC DNA]</scope>
    <source>
        <strain evidence="3">F 1598</strain>
    </source>
</reference>